<dbReference type="InterPro" id="IPR007816">
    <property type="entry name" value="ResB-like_domain"/>
</dbReference>
<dbReference type="RefSeq" id="WP_092055586.1">
    <property type="nucleotide sequence ID" value="NZ_FOJJ01000012.1"/>
</dbReference>
<dbReference type="Proteomes" id="UP000317155">
    <property type="component" value="Unassembled WGS sequence"/>
</dbReference>
<dbReference type="EMBL" id="VJVV01000002">
    <property type="protein sequence ID" value="TRO83110.1"/>
    <property type="molecule type" value="Genomic_DNA"/>
</dbReference>
<accession>A0A550JIT8</accession>
<evidence type="ECO:0000313" key="8">
    <source>
        <dbReference type="EMBL" id="TRO83110.1"/>
    </source>
</evidence>
<sequence length="458" mass="51417">MTKEKRSFIDILWDFFASLKLTIVLLILLAATSIIGTLIQQNRSPQEYQQFYGETLHRLFEMLNFYDMYHSWWFLALLGIFALNLTTCSLKRLPRVWKQAFEPVTVADDGHYNSLSNRHELRVSQTPEAARDRLVSFLGEALAAPVVTEADGRIHLYAEKHPWSRFSVYVTHLSILIIFIGAIIGNLWGFKAFVNIEEGTMTSKVWTSGGREPIDLGFSVRCDDFEVTYYDGTNRPKEFMSILDIVDNGEEVISDRKIIVNDPLSYKGITLYQSSYGPAGNPQLKIRVTDKASGAAQEITVAEGRHYPLAGGHSFAVTGYTDNYGQFGPAVEMHINTPDGQHGAPFVVVKNFPNFGGPKDSPFSFALLDYQQKQYTGLQVKKDPGVWVVWLGCALLVLGSIAAFTLSHRRLWARIEPEGKGAKILLGGNAHRNQPAFALFFDELKQQADDAFKTDTSR</sequence>
<dbReference type="InterPro" id="IPR023494">
    <property type="entry name" value="Cyt_c_bgen_Ccs1/CcsB/ResB"/>
</dbReference>
<keyword evidence="5 6" id="KW-0472">Membrane</keyword>
<dbReference type="GO" id="GO:0016020">
    <property type="term" value="C:membrane"/>
    <property type="evidence" value="ECO:0007669"/>
    <property type="project" value="UniProtKB-SubCell"/>
</dbReference>
<proteinExistence type="predicted"/>
<feature type="transmembrane region" description="Helical" evidence="6">
    <location>
        <begin position="12"/>
        <end position="39"/>
    </location>
</feature>
<dbReference type="Pfam" id="PF05140">
    <property type="entry name" value="ResB"/>
    <property type="match status" value="2"/>
</dbReference>
<dbReference type="AlphaFoldDB" id="A0A550JIT8"/>
<keyword evidence="9" id="KW-1185">Reference proteome</keyword>
<protein>
    <submittedName>
        <fullName evidence="8">Cytochrome c biogenesis protein ResB</fullName>
    </submittedName>
</protein>
<feature type="transmembrane region" description="Helical" evidence="6">
    <location>
        <begin position="72"/>
        <end position="90"/>
    </location>
</feature>
<evidence type="ECO:0000256" key="1">
    <source>
        <dbReference type="ARBA" id="ARBA00004141"/>
    </source>
</evidence>
<feature type="transmembrane region" description="Helical" evidence="6">
    <location>
        <begin position="166"/>
        <end position="188"/>
    </location>
</feature>
<dbReference type="GO" id="GO:0017004">
    <property type="term" value="P:cytochrome complex assembly"/>
    <property type="evidence" value="ECO:0007669"/>
    <property type="project" value="UniProtKB-KW"/>
</dbReference>
<feature type="domain" description="ResB-like" evidence="7">
    <location>
        <begin position="19"/>
        <end position="341"/>
    </location>
</feature>
<gene>
    <name evidence="8" type="ORF">FL622_03235</name>
</gene>
<organism evidence="8 9">
    <name type="scientific">Trichloromonas acetexigens</name>
    <dbReference type="NCBI Taxonomy" id="38815"/>
    <lineage>
        <taxon>Bacteria</taxon>
        <taxon>Pseudomonadati</taxon>
        <taxon>Thermodesulfobacteriota</taxon>
        <taxon>Desulfuromonadia</taxon>
        <taxon>Desulfuromonadales</taxon>
        <taxon>Trichloromonadaceae</taxon>
        <taxon>Trichloromonas</taxon>
    </lineage>
</organism>
<evidence type="ECO:0000256" key="5">
    <source>
        <dbReference type="ARBA" id="ARBA00023136"/>
    </source>
</evidence>
<reference evidence="8 9" key="1">
    <citation type="submission" date="2019-07" db="EMBL/GenBank/DDBJ databases">
        <title>Insights of Desulfuromonas acetexigens electromicrobiology.</title>
        <authorList>
            <person name="Katuri K."/>
            <person name="Sapireddy V."/>
            <person name="Shaw D.R."/>
            <person name="Saikaly P."/>
        </authorList>
    </citation>
    <scope>NUCLEOTIDE SEQUENCE [LARGE SCALE GENOMIC DNA]</scope>
    <source>
        <strain evidence="8 9">2873</strain>
    </source>
</reference>
<keyword evidence="4 6" id="KW-1133">Transmembrane helix</keyword>
<evidence type="ECO:0000256" key="6">
    <source>
        <dbReference type="SAM" id="Phobius"/>
    </source>
</evidence>
<keyword evidence="3" id="KW-0201">Cytochrome c-type biogenesis</keyword>
<evidence type="ECO:0000259" key="7">
    <source>
        <dbReference type="Pfam" id="PF05140"/>
    </source>
</evidence>
<evidence type="ECO:0000313" key="9">
    <source>
        <dbReference type="Proteomes" id="UP000317155"/>
    </source>
</evidence>
<evidence type="ECO:0000256" key="3">
    <source>
        <dbReference type="ARBA" id="ARBA00022748"/>
    </source>
</evidence>
<name>A0A550JIT8_9BACT</name>
<comment type="subcellular location">
    <subcellularLocation>
        <location evidence="1">Membrane</location>
        <topology evidence="1">Multi-pass membrane protein</topology>
    </subcellularLocation>
</comment>
<evidence type="ECO:0000256" key="2">
    <source>
        <dbReference type="ARBA" id="ARBA00022692"/>
    </source>
</evidence>
<dbReference type="PANTHER" id="PTHR31566:SF0">
    <property type="entry name" value="CYTOCHROME C BIOGENESIS PROTEIN CCS1, CHLOROPLASTIC"/>
    <property type="match status" value="1"/>
</dbReference>
<comment type="caution">
    <text evidence="8">The sequence shown here is derived from an EMBL/GenBank/DDBJ whole genome shotgun (WGS) entry which is preliminary data.</text>
</comment>
<dbReference type="PANTHER" id="PTHR31566">
    <property type="entry name" value="CYTOCHROME C BIOGENESIS PROTEIN CCS1, CHLOROPLASTIC"/>
    <property type="match status" value="1"/>
</dbReference>
<keyword evidence="2 6" id="KW-0812">Transmembrane</keyword>
<feature type="transmembrane region" description="Helical" evidence="6">
    <location>
        <begin position="387"/>
        <end position="406"/>
    </location>
</feature>
<feature type="domain" description="ResB-like" evidence="7">
    <location>
        <begin position="359"/>
        <end position="439"/>
    </location>
</feature>
<evidence type="ECO:0000256" key="4">
    <source>
        <dbReference type="ARBA" id="ARBA00022989"/>
    </source>
</evidence>
<dbReference type="OrthoDB" id="9770923at2"/>